<feature type="compositionally biased region" description="Polar residues" evidence="1">
    <location>
        <begin position="296"/>
        <end position="307"/>
    </location>
</feature>
<evidence type="ECO:0000256" key="1">
    <source>
        <dbReference type="SAM" id="MobiDB-lite"/>
    </source>
</evidence>
<proteinExistence type="predicted"/>
<protein>
    <submittedName>
        <fullName evidence="2">Uncharacterized protein</fullName>
    </submittedName>
</protein>
<feature type="region of interest" description="Disordered" evidence="1">
    <location>
        <begin position="364"/>
        <end position="417"/>
    </location>
</feature>
<dbReference type="AlphaFoldDB" id="A0A9P6DGH4"/>
<organism evidence="2 3">
    <name type="scientific">Hydnum rufescens UP504</name>
    <dbReference type="NCBI Taxonomy" id="1448309"/>
    <lineage>
        <taxon>Eukaryota</taxon>
        <taxon>Fungi</taxon>
        <taxon>Dikarya</taxon>
        <taxon>Basidiomycota</taxon>
        <taxon>Agaricomycotina</taxon>
        <taxon>Agaricomycetes</taxon>
        <taxon>Cantharellales</taxon>
        <taxon>Hydnaceae</taxon>
        <taxon>Hydnum</taxon>
    </lineage>
</organism>
<keyword evidence="3" id="KW-1185">Reference proteome</keyword>
<evidence type="ECO:0000313" key="3">
    <source>
        <dbReference type="Proteomes" id="UP000886523"/>
    </source>
</evidence>
<reference evidence="2" key="1">
    <citation type="journal article" date="2020" name="Nat. Commun.">
        <title>Large-scale genome sequencing of mycorrhizal fungi provides insights into the early evolution of symbiotic traits.</title>
        <authorList>
            <person name="Miyauchi S."/>
            <person name="Kiss E."/>
            <person name="Kuo A."/>
            <person name="Drula E."/>
            <person name="Kohler A."/>
            <person name="Sanchez-Garcia M."/>
            <person name="Morin E."/>
            <person name="Andreopoulos B."/>
            <person name="Barry K.W."/>
            <person name="Bonito G."/>
            <person name="Buee M."/>
            <person name="Carver A."/>
            <person name="Chen C."/>
            <person name="Cichocki N."/>
            <person name="Clum A."/>
            <person name="Culley D."/>
            <person name="Crous P.W."/>
            <person name="Fauchery L."/>
            <person name="Girlanda M."/>
            <person name="Hayes R.D."/>
            <person name="Keri Z."/>
            <person name="LaButti K."/>
            <person name="Lipzen A."/>
            <person name="Lombard V."/>
            <person name="Magnuson J."/>
            <person name="Maillard F."/>
            <person name="Murat C."/>
            <person name="Nolan M."/>
            <person name="Ohm R.A."/>
            <person name="Pangilinan J."/>
            <person name="Pereira M.F."/>
            <person name="Perotto S."/>
            <person name="Peter M."/>
            <person name="Pfister S."/>
            <person name="Riley R."/>
            <person name="Sitrit Y."/>
            <person name="Stielow J.B."/>
            <person name="Szollosi G."/>
            <person name="Zifcakova L."/>
            <person name="Stursova M."/>
            <person name="Spatafora J.W."/>
            <person name="Tedersoo L."/>
            <person name="Vaario L.M."/>
            <person name="Yamada A."/>
            <person name="Yan M."/>
            <person name="Wang P."/>
            <person name="Xu J."/>
            <person name="Bruns T."/>
            <person name="Baldrian P."/>
            <person name="Vilgalys R."/>
            <person name="Dunand C."/>
            <person name="Henrissat B."/>
            <person name="Grigoriev I.V."/>
            <person name="Hibbett D."/>
            <person name="Nagy L.G."/>
            <person name="Martin F.M."/>
        </authorList>
    </citation>
    <scope>NUCLEOTIDE SEQUENCE</scope>
    <source>
        <strain evidence="2">UP504</strain>
    </source>
</reference>
<comment type="caution">
    <text evidence="2">The sequence shown here is derived from an EMBL/GenBank/DDBJ whole genome shotgun (WGS) entry which is preliminary data.</text>
</comment>
<feature type="compositionally biased region" description="Basic and acidic residues" evidence="1">
    <location>
        <begin position="391"/>
        <end position="400"/>
    </location>
</feature>
<dbReference type="Proteomes" id="UP000886523">
    <property type="component" value="Unassembled WGS sequence"/>
</dbReference>
<name>A0A9P6DGH4_9AGAM</name>
<accession>A0A9P6DGH4</accession>
<feature type="compositionally biased region" description="Polar residues" evidence="1">
    <location>
        <begin position="364"/>
        <end position="379"/>
    </location>
</feature>
<dbReference type="EMBL" id="MU129362">
    <property type="protein sequence ID" value="KAF9503407.1"/>
    <property type="molecule type" value="Genomic_DNA"/>
</dbReference>
<sequence>MITFLINRDFQDGYATAQNCTIIGSPEIMQALNPFKANILKTLHDAIQTANTLKTMNSGEIEPEQLVEEKKHKALMNQDTAHAALSAFMKPILEPHGIGILNSWDGAKWAFPMKQLGLKLCAKELTLVAGLMTCEFQLQINLSTRRTSWCHSSIIAHSARHATSTFTNGIPAMAKDPDDVDQYPLIENNKGETLLRICDIQPWLPKKSGTLIHPQCRIRRGNSKHDDPSPTPVRTSRTILRPIGALIHALTLTPALIPTLIPALAPDIVLVLNLLFNLSLNLKVIQGNSHDHDQEPLSSHTLYSKSRNPVGAGNSRSATKPLPASVPNRTRVTSSSGAGSGTGNSGALDSKLSVSTTMACSSLIEKSTSSHPRNIQDSTYGLPLISEGSEPDFRDPDVGDNHLPPKPLHHEDLHYGQ</sequence>
<evidence type="ECO:0000313" key="2">
    <source>
        <dbReference type="EMBL" id="KAF9503407.1"/>
    </source>
</evidence>
<feature type="compositionally biased region" description="Basic and acidic residues" evidence="1">
    <location>
        <begin position="408"/>
        <end position="417"/>
    </location>
</feature>
<gene>
    <name evidence="2" type="ORF">BS47DRAFT_1402419</name>
</gene>
<feature type="region of interest" description="Disordered" evidence="1">
    <location>
        <begin position="291"/>
        <end position="349"/>
    </location>
</feature>